<keyword evidence="3" id="KW-1185">Reference proteome</keyword>
<dbReference type="GO" id="GO:0071596">
    <property type="term" value="P:ubiquitin-dependent protein catabolic process via the N-end rule pathway"/>
    <property type="evidence" value="ECO:0007669"/>
    <property type="project" value="UniProtKB-UniRule"/>
</dbReference>
<evidence type="ECO:0000313" key="3">
    <source>
        <dbReference type="Proteomes" id="UP000031668"/>
    </source>
</evidence>
<sequence>MSQRLFYDVVSRCSANNILPLTLKRLIFDDIPLMMGCSQAAITAFSFEMGCFENVNGKVVFSWRYGQPVPFQHIFIQDFSAIQCMMSLLNHDIFLKYLLFNFFPVLATKATFSHSLADIFSIVPFSNDQLQKFIVFLYNALTERHFVGKLNNPASYFMERRIIHFLAPKERTLSEMKKFLKSCCMTCETFTNISEALSVNEILNNLSYTPKVANQVDRYSLVLRYYSYVNPFYFLNDSVNTQELHAKLHSLHFRKGYTFQIPPIVELQDHFRYINDFLFSSVFFDLIITAFIRWYISPLVSRSLLDHLLLAAMMCLCFILKLSQDPKINTEYLERKLFWFGRHKLLGNQSFLEVLIAEHHSIQNPITHSAVSYYIELSNLPR</sequence>
<comment type="catalytic activity">
    <reaction evidence="1">
        <text>S-ubiquitinyl-[E2 ubiquitin-conjugating enzyme]-L-cysteine + [acceptor protein]-L-lysine = [E2 ubiquitin-conjugating enzyme]-L-cysteine + N(6)-ubiquitinyl-[acceptor protein]-L-lysine.</text>
        <dbReference type="EC" id="2.3.2.27"/>
    </reaction>
</comment>
<dbReference type="GO" id="GO:0005737">
    <property type="term" value="C:cytoplasm"/>
    <property type="evidence" value="ECO:0007669"/>
    <property type="project" value="TreeGrafter"/>
</dbReference>
<evidence type="ECO:0000256" key="1">
    <source>
        <dbReference type="RuleBase" id="RU366018"/>
    </source>
</evidence>
<dbReference type="GO" id="GO:0061630">
    <property type="term" value="F:ubiquitin protein ligase activity"/>
    <property type="evidence" value="ECO:0007669"/>
    <property type="project" value="UniProtKB-UniRule"/>
</dbReference>
<keyword evidence="1" id="KW-0833">Ubl conjugation pathway</keyword>
<keyword evidence="1" id="KW-0862">Zinc</keyword>
<comment type="caution">
    <text evidence="2">The sequence shown here is derived from an EMBL/GenBank/DDBJ whole genome shotgun (WGS) entry which is preliminary data.</text>
</comment>
<reference evidence="2 3" key="1">
    <citation type="journal article" date="2014" name="Genome Biol. Evol.">
        <title>The genome of the myxosporean Thelohanellus kitauei shows adaptations to nutrient acquisition within its fish host.</title>
        <authorList>
            <person name="Yang Y."/>
            <person name="Xiong J."/>
            <person name="Zhou Z."/>
            <person name="Huo F."/>
            <person name="Miao W."/>
            <person name="Ran C."/>
            <person name="Liu Y."/>
            <person name="Zhang J."/>
            <person name="Feng J."/>
            <person name="Wang M."/>
            <person name="Wang M."/>
            <person name="Wang L."/>
            <person name="Yao B."/>
        </authorList>
    </citation>
    <scope>NUCLEOTIDE SEQUENCE [LARGE SCALE GENOMIC DNA]</scope>
    <source>
        <strain evidence="2">Wuqing</strain>
    </source>
</reference>
<dbReference type="EMBL" id="JWZT01001390">
    <property type="protein sequence ID" value="KII72100.1"/>
    <property type="molecule type" value="Genomic_DNA"/>
</dbReference>
<dbReference type="AlphaFoldDB" id="A0A0C2N723"/>
<comment type="function">
    <text evidence="1">Ubiquitin ligase protein which is a component of the N-end rule pathway. Recognizes and binds to proteins bearing specific N-terminal residues that are destabilizing according to the N-end rule, leading to their ubiquitination and subsequent degradation.</text>
</comment>
<dbReference type="PANTHER" id="PTHR21497:SF24">
    <property type="entry name" value="E3 UBIQUITIN-PROTEIN LIGASE UBR1"/>
    <property type="match status" value="1"/>
</dbReference>
<accession>A0A0C2N723</accession>
<evidence type="ECO:0000313" key="2">
    <source>
        <dbReference type="EMBL" id="KII72100.1"/>
    </source>
</evidence>
<organism evidence="2 3">
    <name type="scientific">Thelohanellus kitauei</name>
    <name type="common">Myxosporean</name>
    <dbReference type="NCBI Taxonomy" id="669202"/>
    <lineage>
        <taxon>Eukaryota</taxon>
        <taxon>Metazoa</taxon>
        <taxon>Cnidaria</taxon>
        <taxon>Myxozoa</taxon>
        <taxon>Myxosporea</taxon>
        <taxon>Bivalvulida</taxon>
        <taxon>Platysporina</taxon>
        <taxon>Myxobolidae</taxon>
        <taxon>Thelohanellus</taxon>
    </lineage>
</organism>
<name>A0A0C2N723_THEKT</name>
<comment type="pathway">
    <text evidence="1">Protein modification; protein ubiquitination.</text>
</comment>
<dbReference type="GO" id="GO:0016567">
    <property type="term" value="P:protein ubiquitination"/>
    <property type="evidence" value="ECO:0007669"/>
    <property type="project" value="UniProtKB-UniRule"/>
</dbReference>
<dbReference type="PANTHER" id="PTHR21497">
    <property type="entry name" value="UBIQUITIN LIGASE E3 ALPHA-RELATED"/>
    <property type="match status" value="1"/>
</dbReference>
<comment type="similarity">
    <text evidence="1">Belongs to the E3 ubiquitin-protein ligase UBR1-like family.</text>
</comment>
<dbReference type="EC" id="2.3.2.27" evidence="1"/>
<dbReference type="InterPro" id="IPR039164">
    <property type="entry name" value="UBR1-like"/>
</dbReference>
<dbReference type="GO" id="GO:0008270">
    <property type="term" value="F:zinc ion binding"/>
    <property type="evidence" value="ECO:0007669"/>
    <property type="project" value="UniProtKB-UniRule"/>
</dbReference>
<protein>
    <recommendedName>
        <fullName evidence="1">E3 ubiquitin-protein ligase</fullName>
        <ecNumber evidence="1">2.3.2.27</ecNumber>
    </recommendedName>
</protein>
<keyword evidence="1" id="KW-0863">Zinc-finger</keyword>
<dbReference type="GO" id="GO:0000151">
    <property type="term" value="C:ubiquitin ligase complex"/>
    <property type="evidence" value="ECO:0007669"/>
    <property type="project" value="TreeGrafter"/>
</dbReference>
<keyword evidence="1" id="KW-0808">Transferase</keyword>
<dbReference type="Proteomes" id="UP000031668">
    <property type="component" value="Unassembled WGS sequence"/>
</dbReference>
<proteinExistence type="inferred from homology"/>
<keyword evidence="1" id="KW-0479">Metal-binding</keyword>
<gene>
    <name evidence="2" type="ORF">RF11_00512</name>
</gene>
<dbReference type="OrthoDB" id="26387at2759"/>